<feature type="compositionally biased region" description="Low complexity" evidence="1">
    <location>
        <begin position="68"/>
        <end position="78"/>
    </location>
</feature>
<dbReference type="AlphaFoldDB" id="A0ABD7G4G8"/>
<accession>A0ABD7G4G8</accession>
<sequence>MSRYLYTGPDSAVTLKVSDGKGNLNDQDVLLWNNQEVELPADHDLVRVLVQKGRLTPVQTAPVQVEQPATTEPTAATEKSGKTK</sequence>
<comment type="caution">
    <text evidence="2">The sequence shown here is derived from an EMBL/GenBank/DDBJ whole genome shotgun (WGS) entry which is preliminary data.</text>
</comment>
<reference evidence="3" key="2">
    <citation type="submission" date="2018-02" db="EMBL/GenBank/DDBJ databases">
        <title>Phenotypic characterization and whole genome analysis of multidrug-resistant, extended-spectrum beta-lactamase-producing bacteria isolated from dogs in Germany.</title>
        <authorList>
            <person name="Williamson C."/>
        </authorList>
    </citation>
    <scope>NUCLEOTIDE SEQUENCE [LARGE SCALE GENOMIC DNA]</scope>
    <source>
        <strain evidence="3">AFG_SD03_1510_Ahy_093</strain>
    </source>
</reference>
<feature type="region of interest" description="Disordered" evidence="1">
    <location>
        <begin position="60"/>
        <end position="84"/>
    </location>
</feature>
<reference evidence="2 3" key="1">
    <citation type="journal article" date="2018" name="PLoS ONE">
        <title>Phenotypic characterization and whole genome analysis of extended-spectrum beta-lactamase-producing bacteria isolated from dogs in Germany.</title>
        <authorList>
            <person name="Boehmer T."/>
            <person name="Vogler A.J."/>
            <person name="Thomas A."/>
            <person name="Sauer S."/>
            <person name="Hergenroether M."/>
            <person name="Straubinger R.K."/>
            <person name="Birdsell D."/>
            <person name="Keim P."/>
            <person name="Sahl J.W."/>
            <person name="Williamson C.H."/>
            <person name="Riehm J.M."/>
        </authorList>
    </citation>
    <scope>NUCLEOTIDE SEQUENCE [LARGE SCALE GENOMIC DNA]</scope>
    <source>
        <strain evidence="2 3">AFG_SD03_1510_Ahy_093</strain>
    </source>
</reference>
<dbReference type="Proteomes" id="UP000253075">
    <property type="component" value="Unassembled WGS sequence"/>
</dbReference>
<evidence type="ECO:0000313" key="3">
    <source>
        <dbReference type="Proteomes" id="UP000253075"/>
    </source>
</evidence>
<evidence type="ECO:0000313" key="2">
    <source>
        <dbReference type="EMBL" id="RCF46443.1"/>
    </source>
</evidence>
<evidence type="ECO:0000256" key="1">
    <source>
        <dbReference type="SAM" id="MobiDB-lite"/>
    </source>
</evidence>
<proteinExistence type="predicted"/>
<organism evidence="2 3">
    <name type="scientific">Aeromonas hydrophila</name>
    <dbReference type="NCBI Taxonomy" id="644"/>
    <lineage>
        <taxon>Bacteria</taxon>
        <taxon>Pseudomonadati</taxon>
        <taxon>Pseudomonadota</taxon>
        <taxon>Gammaproteobacteria</taxon>
        <taxon>Aeromonadales</taxon>
        <taxon>Aeromonadaceae</taxon>
        <taxon>Aeromonas</taxon>
    </lineage>
</organism>
<name>A0ABD7G4G8_AERHY</name>
<protein>
    <submittedName>
        <fullName evidence="2">Uncharacterized protein</fullName>
    </submittedName>
</protein>
<dbReference type="RefSeq" id="WP_054893681.1">
    <property type="nucleotide sequence ID" value="NZ_PUTQ01000027.1"/>
</dbReference>
<dbReference type="EMBL" id="PUTQ01000027">
    <property type="protein sequence ID" value="RCF46443.1"/>
    <property type="molecule type" value="Genomic_DNA"/>
</dbReference>
<gene>
    <name evidence="2" type="ORF">C6C11_17210</name>
</gene>